<feature type="compositionally biased region" description="Acidic residues" evidence="1">
    <location>
        <begin position="452"/>
        <end position="470"/>
    </location>
</feature>
<feature type="compositionally biased region" description="Polar residues" evidence="1">
    <location>
        <begin position="656"/>
        <end position="681"/>
    </location>
</feature>
<gene>
    <name evidence="2" type="ORF">PoMZ_10824</name>
</gene>
<dbReference type="AlphaFoldDB" id="A0A4P7MYJ3"/>
<feature type="region of interest" description="Disordered" evidence="1">
    <location>
        <begin position="726"/>
        <end position="841"/>
    </location>
</feature>
<protein>
    <submittedName>
        <fullName evidence="2">Uncharacterized protein</fullName>
    </submittedName>
</protein>
<feature type="region of interest" description="Disordered" evidence="1">
    <location>
        <begin position="305"/>
        <end position="328"/>
    </location>
</feature>
<feature type="compositionally biased region" description="Basic and acidic residues" evidence="1">
    <location>
        <begin position="355"/>
        <end position="364"/>
    </location>
</feature>
<dbReference type="EMBL" id="CP034204">
    <property type="protein sequence ID" value="QBZ55108.1"/>
    <property type="molecule type" value="Genomic_DNA"/>
</dbReference>
<dbReference type="Proteomes" id="UP000294847">
    <property type="component" value="Chromosome 1"/>
</dbReference>
<feature type="compositionally biased region" description="Basic and acidic residues" evidence="1">
    <location>
        <begin position="546"/>
        <end position="558"/>
    </location>
</feature>
<proteinExistence type="predicted"/>
<feature type="compositionally biased region" description="Basic and acidic residues" evidence="1">
    <location>
        <begin position="815"/>
        <end position="841"/>
    </location>
</feature>
<feature type="compositionally biased region" description="Acidic residues" evidence="1">
    <location>
        <begin position="371"/>
        <end position="384"/>
    </location>
</feature>
<accession>A0A4P7MYJ3</accession>
<organism evidence="2 3">
    <name type="scientific">Pyricularia oryzae</name>
    <name type="common">Rice blast fungus</name>
    <name type="synonym">Magnaporthe oryzae</name>
    <dbReference type="NCBI Taxonomy" id="318829"/>
    <lineage>
        <taxon>Eukaryota</taxon>
        <taxon>Fungi</taxon>
        <taxon>Dikarya</taxon>
        <taxon>Ascomycota</taxon>
        <taxon>Pezizomycotina</taxon>
        <taxon>Sordariomycetes</taxon>
        <taxon>Sordariomycetidae</taxon>
        <taxon>Magnaporthales</taxon>
        <taxon>Pyriculariaceae</taxon>
        <taxon>Pyricularia</taxon>
    </lineage>
</organism>
<feature type="compositionally biased region" description="Acidic residues" evidence="1">
    <location>
        <begin position="589"/>
        <end position="598"/>
    </location>
</feature>
<evidence type="ECO:0000256" key="1">
    <source>
        <dbReference type="SAM" id="MobiDB-lite"/>
    </source>
</evidence>
<feature type="region of interest" description="Disordered" evidence="1">
    <location>
        <begin position="340"/>
        <end position="681"/>
    </location>
</feature>
<evidence type="ECO:0000313" key="3">
    <source>
        <dbReference type="Proteomes" id="UP000294847"/>
    </source>
</evidence>
<sequence length="841" mass="93550">MVRRQRTFPPLDVRISGGNPNFRSDYTKNDHFLDDGRKSHEEWIARRYRKLELSEFLTLVPSTEPEIVPDEGEEAQIRRDWESGPVLSAIRRKTTRNGLCQHLQLLWRLVPRFMNCLPTDIISLKHDLVYAGSEAMLPVPGTTRLQPNILWDIPFSKAMQHAIFCPNWEASPTTMVIALKYLICCKTDDRRSWRSTIENPTTDRFLTLFLAAVSNNDKGSSIRFIRQSVKRNPEFKGTEMNQWSDFFRLVEEKFFVKKATRPPAEESRAFQPYKVTAADLRDLYDLAGSAYGRTWIRPKTRTHLLTRSRRTHDPPMGSTAFRDSLEPAGLDQLRQFVRAEKEGRVNLNQPTPEGTPERSPRATEEQTLSDVSEEEDLSEEEESSTEGGLRKQTPNVYDVPDSDQDASDAESEANDVSQHETPTVRTRGRARGIDGPVGSTERGPGHTREEVSDSEEVSDLEDESTDEVDVEGSARFGPAGRPCVQLTGSATVEHGATADADDESSEGWGGFSDSSSDSDDDDNPPPATREQLVIEIRGAPQPAIPESRERPESPERPRTPTGPSPSQDCTTPTQALAPHDAPVPCFAESDSELDEESLAELLQAIGPACRAKARKDEATGPGDSANVDREDSSGTKGNGQTGAEASTYGAERQETGVRQNQGATTASELDGNSSTVYAPNQTDDFEIAGDAVISDSQWAEIAERADRIATSTPLRQSLDEILADIPPASTIVDDEPTLPPIRPDTPTSGEVTLPTRHEEDEPTLPELFPASEEVTLPPRRRPVKTGATPPQFLRKGKRRQVPGSEDMHSKRRRYRDINDRIREGKLAFRGMSDEDRRRCTQ</sequence>
<evidence type="ECO:0000313" key="2">
    <source>
        <dbReference type="EMBL" id="QBZ55108.1"/>
    </source>
</evidence>
<reference evidence="2 3" key="1">
    <citation type="journal article" date="2019" name="Mol. Biol. Evol.">
        <title>Blast fungal genomes show frequent chromosomal changes, gene gains and losses, and effector gene turnover.</title>
        <authorList>
            <person name="Gomez Luciano L.B."/>
            <person name="Jason Tsai I."/>
            <person name="Chuma I."/>
            <person name="Tosa Y."/>
            <person name="Chen Y.H."/>
            <person name="Li J.Y."/>
            <person name="Li M.Y."/>
            <person name="Jade Lu M.Y."/>
            <person name="Nakayashiki H."/>
            <person name="Li W.H."/>
        </authorList>
    </citation>
    <scope>NUCLEOTIDE SEQUENCE [LARGE SCALE GENOMIC DNA]</scope>
    <source>
        <strain evidence="2">MZ5-1-6</strain>
    </source>
</reference>
<feature type="compositionally biased region" description="Acidic residues" evidence="1">
    <location>
        <begin position="400"/>
        <end position="413"/>
    </location>
</feature>
<name>A0A4P7MYJ3_PYROR</name>